<dbReference type="Proteomes" id="UP000245461">
    <property type="component" value="Unassembled WGS sequence"/>
</dbReference>
<name>A0A317E0X7_9PROT</name>
<feature type="transmembrane region" description="Helical" evidence="1">
    <location>
        <begin position="89"/>
        <end position="111"/>
    </location>
</feature>
<dbReference type="EMBL" id="QGLE01000009">
    <property type="protein sequence ID" value="PWR20301.1"/>
    <property type="molecule type" value="Genomic_DNA"/>
</dbReference>
<gene>
    <name evidence="2" type="ORF">DKG74_14940</name>
</gene>
<keyword evidence="1" id="KW-0812">Transmembrane</keyword>
<dbReference type="RefSeq" id="WP_109906975.1">
    <property type="nucleotide sequence ID" value="NZ_QGLE01000009.1"/>
</dbReference>
<evidence type="ECO:0000313" key="3">
    <source>
        <dbReference type="Proteomes" id="UP000245461"/>
    </source>
</evidence>
<feature type="transmembrane region" description="Helical" evidence="1">
    <location>
        <begin position="117"/>
        <end position="134"/>
    </location>
</feature>
<comment type="caution">
    <text evidence="2">The sequence shown here is derived from an EMBL/GenBank/DDBJ whole genome shotgun (WGS) entry which is preliminary data.</text>
</comment>
<protein>
    <submittedName>
        <fullName evidence="2">Uncharacterized protein</fullName>
    </submittedName>
</protein>
<accession>A0A317E0X7</accession>
<organism evidence="2 3">
    <name type="scientific">Zavarzinia aquatilis</name>
    <dbReference type="NCBI Taxonomy" id="2211142"/>
    <lineage>
        <taxon>Bacteria</taxon>
        <taxon>Pseudomonadati</taxon>
        <taxon>Pseudomonadota</taxon>
        <taxon>Alphaproteobacteria</taxon>
        <taxon>Rhodospirillales</taxon>
        <taxon>Zavarziniaceae</taxon>
        <taxon>Zavarzinia</taxon>
    </lineage>
</organism>
<reference evidence="2 3" key="1">
    <citation type="submission" date="2018-05" db="EMBL/GenBank/DDBJ databases">
        <title>Zavarzinia sp. HR-AS.</title>
        <authorList>
            <person name="Lee Y."/>
            <person name="Jeon C.O."/>
        </authorList>
    </citation>
    <scope>NUCLEOTIDE SEQUENCE [LARGE SCALE GENOMIC DNA]</scope>
    <source>
        <strain evidence="2 3">HR-AS</strain>
    </source>
</reference>
<keyword evidence="3" id="KW-1185">Reference proteome</keyword>
<feature type="transmembrane region" description="Helical" evidence="1">
    <location>
        <begin position="21"/>
        <end position="48"/>
    </location>
</feature>
<feature type="transmembrane region" description="Helical" evidence="1">
    <location>
        <begin position="60"/>
        <end position="82"/>
    </location>
</feature>
<dbReference type="AlphaFoldDB" id="A0A317E0X7"/>
<keyword evidence="1" id="KW-1133">Transmembrane helix</keyword>
<proteinExistence type="predicted"/>
<evidence type="ECO:0000256" key="1">
    <source>
        <dbReference type="SAM" id="Phobius"/>
    </source>
</evidence>
<keyword evidence="1" id="KW-0472">Membrane</keyword>
<sequence>MASAARSLGTGERRAAVLREVALADLVVLGPFAVPGLAEAYLGLWFQLNGALGFAADAPLLGPTGGLLLNLLGFFAVLSALLRLRDPGGVAWPLAGMAKAVAVVLIAAGLARGAAPIFAVALVADAIACIRLALAARQS</sequence>
<evidence type="ECO:0000313" key="2">
    <source>
        <dbReference type="EMBL" id="PWR20301.1"/>
    </source>
</evidence>